<accession>X1KBH3</accession>
<dbReference type="InterPro" id="IPR029303">
    <property type="entry name" value="CapF_C"/>
</dbReference>
<evidence type="ECO:0000313" key="2">
    <source>
        <dbReference type="EMBL" id="GAH90975.1"/>
    </source>
</evidence>
<organism evidence="2">
    <name type="scientific">marine sediment metagenome</name>
    <dbReference type="NCBI Taxonomy" id="412755"/>
    <lineage>
        <taxon>unclassified sequences</taxon>
        <taxon>metagenomes</taxon>
        <taxon>ecological metagenomes</taxon>
    </lineage>
</organism>
<protein>
    <recommendedName>
        <fullName evidence="1">Capsular polysaccharide assembling protein CapF C-terminal domain-containing protein</fullName>
    </recommendedName>
</protein>
<dbReference type="Pfam" id="PF14667">
    <property type="entry name" value="Polysacc_synt_C"/>
    <property type="match status" value="1"/>
</dbReference>
<dbReference type="PANTHER" id="PTHR21047:SF2">
    <property type="entry name" value="THYMIDINE DIPHOSPHO-4-KETO-RHAMNOSE 3,5-EPIMERASE"/>
    <property type="match status" value="1"/>
</dbReference>
<dbReference type="EMBL" id="BARV01001001">
    <property type="protein sequence ID" value="GAH90975.1"/>
    <property type="molecule type" value="Genomic_DNA"/>
</dbReference>
<dbReference type="InterPro" id="IPR011051">
    <property type="entry name" value="RmlC_Cupin_sf"/>
</dbReference>
<proteinExistence type="predicted"/>
<dbReference type="PANTHER" id="PTHR21047">
    <property type="entry name" value="DTDP-6-DEOXY-D-GLUCOSE-3,5 EPIMERASE"/>
    <property type="match status" value="1"/>
</dbReference>
<reference evidence="2" key="1">
    <citation type="journal article" date="2014" name="Front. Microbiol.">
        <title>High frequency of phylogenetically diverse reductive dehalogenase-homologous genes in deep subseafloor sedimentary metagenomes.</title>
        <authorList>
            <person name="Kawai M."/>
            <person name="Futagami T."/>
            <person name="Toyoda A."/>
            <person name="Takaki Y."/>
            <person name="Nishi S."/>
            <person name="Hori S."/>
            <person name="Arai W."/>
            <person name="Tsubouchi T."/>
            <person name="Morono Y."/>
            <person name="Uchiyama I."/>
            <person name="Ito T."/>
            <person name="Fujiyama A."/>
            <person name="Inagaki F."/>
            <person name="Takami H."/>
        </authorList>
    </citation>
    <scope>NUCLEOTIDE SEQUENCE</scope>
    <source>
        <strain evidence="2">Expedition CK06-06</strain>
    </source>
</reference>
<dbReference type="GO" id="GO:0005829">
    <property type="term" value="C:cytosol"/>
    <property type="evidence" value="ECO:0007669"/>
    <property type="project" value="TreeGrafter"/>
</dbReference>
<dbReference type="InterPro" id="IPR014710">
    <property type="entry name" value="RmlC-like_jellyroll"/>
</dbReference>
<sequence length="153" mass="17926">MDYIFGVKVQKLRLIPDDRGWLMEMLRRDWEVFDKFGQAYVTTCYPGVVKAWHYHKLQTDHFTCVHGVAKLALYDAREDSPTKGMVNEFYIGTLNPILVKIPSLVYHGFTAVGNEMAMIVNFPTELYNYEEPDEYRVPYDDPSIPYKWEVKMG</sequence>
<dbReference type="SUPFAM" id="SSF51182">
    <property type="entry name" value="RmlC-like cupins"/>
    <property type="match status" value="1"/>
</dbReference>
<name>X1KBH3_9ZZZZ</name>
<evidence type="ECO:0000259" key="1">
    <source>
        <dbReference type="Pfam" id="PF14667"/>
    </source>
</evidence>
<dbReference type="GO" id="GO:0000271">
    <property type="term" value="P:polysaccharide biosynthetic process"/>
    <property type="evidence" value="ECO:0007669"/>
    <property type="project" value="TreeGrafter"/>
</dbReference>
<dbReference type="GO" id="GO:0008830">
    <property type="term" value="F:dTDP-4-dehydrorhamnose 3,5-epimerase activity"/>
    <property type="evidence" value="ECO:0007669"/>
    <property type="project" value="InterPro"/>
</dbReference>
<dbReference type="Gene3D" id="2.60.120.10">
    <property type="entry name" value="Jelly Rolls"/>
    <property type="match status" value="1"/>
</dbReference>
<dbReference type="InterPro" id="IPR000888">
    <property type="entry name" value="RmlC-like"/>
</dbReference>
<comment type="caution">
    <text evidence="2">The sequence shown here is derived from an EMBL/GenBank/DDBJ whole genome shotgun (WGS) entry which is preliminary data.</text>
</comment>
<feature type="domain" description="Capsular polysaccharide assembling protein CapF C-terminal" evidence="1">
    <location>
        <begin position="17"/>
        <end position="135"/>
    </location>
</feature>
<gene>
    <name evidence="2" type="ORF">S06H3_03166</name>
</gene>
<dbReference type="AlphaFoldDB" id="X1KBH3"/>